<evidence type="ECO:0000313" key="10">
    <source>
        <dbReference type="Proteomes" id="UP001303160"/>
    </source>
</evidence>
<dbReference type="AlphaFoldDB" id="A0AAN6XF19"/>
<evidence type="ECO:0000259" key="8">
    <source>
        <dbReference type="Pfam" id="PF09770"/>
    </source>
</evidence>
<evidence type="ECO:0000256" key="5">
    <source>
        <dbReference type="ARBA" id="ARBA00022884"/>
    </source>
</evidence>
<organism evidence="9 10">
    <name type="scientific">Triangularia verruculosa</name>
    <dbReference type="NCBI Taxonomy" id="2587418"/>
    <lineage>
        <taxon>Eukaryota</taxon>
        <taxon>Fungi</taxon>
        <taxon>Dikarya</taxon>
        <taxon>Ascomycota</taxon>
        <taxon>Pezizomycotina</taxon>
        <taxon>Sordariomycetes</taxon>
        <taxon>Sordariomycetidae</taxon>
        <taxon>Sordariales</taxon>
        <taxon>Podosporaceae</taxon>
        <taxon>Triangularia</taxon>
    </lineage>
</organism>
<dbReference type="PANTHER" id="PTHR21551">
    <property type="entry name" value="TOPOISOMERASE II-ASSOCIATED PROTEIN PAT1"/>
    <property type="match status" value="1"/>
</dbReference>
<dbReference type="GO" id="GO:0000932">
    <property type="term" value="C:P-body"/>
    <property type="evidence" value="ECO:0007669"/>
    <property type="project" value="UniProtKB-SubCell"/>
</dbReference>
<evidence type="ECO:0000256" key="3">
    <source>
        <dbReference type="ARBA" id="ARBA00009138"/>
    </source>
</evidence>
<evidence type="ECO:0000256" key="2">
    <source>
        <dbReference type="ARBA" id="ARBA00004201"/>
    </source>
</evidence>
<feature type="region of interest" description="Disordered" evidence="7">
    <location>
        <begin position="240"/>
        <end position="299"/>
    </location>
</feature>
<reference evidence="9" key="2">
    <citation type="submission" date="2023-05" db="EMBL/GenBank/DDBJ databases">
        <authorList>
            <consortium name="Lawrence Berkeley National Laboratory"/>
            <person name="Steindorff A."/>
            <person name="Hensen N."/>
            <person name="Bonometti L."/>
            <person name="Westerberg I."/>
            <person name="Brannstrom I.O."/>
            <person name="Guillou S."/>
            <person name="Cros-Aarteil S."/>
            <person name="Calhoun S."/>
            <person name="Haridas S."/>
            <person name="Kuo A."/>
            <person name="Mondo S."/>
            <person name="Pangilinan J."/>
            <person name="Riley R."/>
            <person name="Labutti K."/>
            <person name="Andreopoulos B."/>
            <person name="Lipzen A."/>
            <person name="Chen C."/>
            <person name="Yanf M."/>
            <person name="Daum C."/>
            <person name="Ng V."/>
            <person name="Clum A."/>
            <person name="Ohm R."/>
            <person name="Martin F."/>
            <person name="Silar P."/>
            <person name="Natvig D."/>
            <person name="Lalanne C."/>
            <person name="Gautier V."/>
            <person name="Ament-Velasquez S.L."/>
            <person name="Kruys A."/>
            <person name="Hutchinson M.I."/>
            <person name="Powell A.J."/>
            <person name="Barry K."/>
            <person name="Miller A.N."/>
            <person name="Grigoriev I.V."/>
            <person name="Debuchy R."/>
            <person name="Gladieux P."/>
            <person name="Thoren M.H."/>
            <person name="Johannesson H."/>
        </authorList>
    </citation>
    <scope>NUCLEOTIDE SEQUENCE</scope>
    <source>
        <strain evidence="9">CBS 315.58</strain>
    </source>
</reference>
<feature type="region of interest" description="Disordered" evidence="7">
    <location>
        <begin position="331"/>
        <end position="400"/>
    </location>
</feature>
<sequence length="905" mass="100356">MQPMSLFFFMVDANHMAMHLELPRPWLWLRDLEHMAADMAAAAAHGGSWILPNSGQFCGLEPTTDAAIMSFFGFNNGHNTAATGFSQAHDPFQGLSGRDDDGDALEFENTYDGLGDQLEETKDAFNDDTFGDTSDITAAPVGKDFDFFSQTAKVQNVIEEEHYLFNRQQPPARSAQPAVHPVQQASFGQPSLTSASSYGYATQGHYRTGYEKYGNDKYSNEPVPELQVDASLWGVAPKKPVQAAPPVSQPAAPTSSAPSRKILSLEEVEAQMRAQAKAAQTATPSPAPHPQGPSQIPYDPAIQFAQPVQQQFMPPVDHARQALPIHVLQRPQSNQAPSPQPPVQPAVHEPSVTSAQPTHILQNPNRLSGDAARMGMQQHPTPPVPGPTGPPTQPGHRHQGSFGRQANIITHPSQVSQLSEEQKAAYMEQEAKRAKRNHKIFLMSRDNGVMTPQDKSFVTRIQLQQLVAATGNPNEHGTDESLAEDFYYQVHSSLQGGQRQHPNQPLNNFAQTYLFQTGNRSGHMRRHRGPENHMQRMEQQVQRAVEAAKNKPKNKQLVIEGSLGKISFSNAKTPKPLLNIKRTESTDDANRPSSAHKVISADDRKSDLRTIERIYTILMKMEDHDRVLPPAPTSDADVEGHQRGMRWSNEAQALNQELWTALRVYDEPQPGHPHPFVALLSYNKGMKAMNRIFRHLTQEQRTTILTLVIVNLDKLDVVVNAQVTSAAVQLTAAMRENIHVFSNAVMNTLFNFLNELDLDIVAGLLSILSKQRLDIIAKSRIGASMITMILSRAEIIKVNVGNTHPSWRAWEMCHTDFFDRLEPTLPYMFPGSVNTGDDIYVWQLLAALGIGASPEQQQRLVLAVKDRVMDTVALSKTLPADMGAQRLQNVNLFMRSIGLDVELLQ</sequence>
<comment type="caution">
    <text evidence="9">The sequence shown here is derived from an EMBL/GenBank/DDBJ whole genome shotgun (WGS) entry which is preliminary data.</text>
</comment>
<dbReference type="GO" id="GO:0005634">
    <property type="term" value="C:nucleus"/>
    <property type="evidence" value="ECO:0007669"/>
    <property type="project" value="UniProtKB-SubCell"/>
</dbReference>
<comment type="subcellular location">
    <subcellularLocation>
        <location evidence="2">Cytoplasm</location>
        <location evidence="2">P-body</location>
    </subcellularLocation>
    <subcellularLocation>
        <location evidence="1">Nucleus</location>
    </subcellularLocation>
</comment>
<dbReference type="GO" id="GO:0003723">
    <property type="term" value="F:RNA binding"/>
    <property type="evidence" value="ECO:0007669"/>
    <property type="project" value="UniProtKB-KW"/>
</dbReference>
<keyword evidence="6" id="KW-0539">Nucleus</keyword>
<keyword evidence="5" id="KW-0694">RNA-binding</keyword>
<name>A0AAN6XF19_9PEZI</name>
<evidence type="ECO:0000256" key="4">
    <source>
        <dbReference type="ARBA" id="ARBA00022490"/>
    </source>
</evidence>
<proteinExistence type="inferred from homology"/>
<gene>
    <name evidence="9" type="ORF">QBC40DRAFT_298628</name>
</gene>
<reference evidence="9" key="1">
    <citation type="journal article" date="2023" name="Mol. Phylogenet. Evol.">
        <title>Genome-scale phylogeny and comparative genomics of the fungal order Sordariales.</title>
        <authorList>
            <person name="Hensen N."/>
            <person name="Bonometti L."/>
            <person name="Westerberg I."/>
            <person name="Brannstrom I.O."/>
            <person name="Guillou S."/>
            <person name="Cros-Aarteil S."/>
            <person name="Calhoun S."/>
            <person name="Haridas S."/>
            <person name="Kuo A."/>
            <person name="Mondo S."/>
            <person name="Pangilinan J."/>
            <person name="Riley R."/>
            <person name="LaButti K."/>
            <person name="Andreopoulos B."/>
            <person name="Lipzen A."/>
            <person name="Chen C."/>
            <person name="Yan M."/>
            <person name="Daum C."/>
            <person name="Ng V."/>
            <person name="Clum A."/>
            <person name="Steindorff A."/>
            <person name="Ohm R.A."/>
            <person name="Martin F."/>
            <person name="Silar P."/>
            <person name="Natvig D.O."/>
            <person name="Lalanne C."/>
            <person name="Gautier V."/>
            <person name="Ament-Velasquez S.L."/>
            <person name="Kruys A."/>
            <person name="Hutchinson M.I."/>
            <person name="Powell A.J."/>
            <person name="Barry K."/>
            <person name="Miller A.N."/>
            <person name="Grigoriev I.V."/>
            <person name="Debuchy R."/>
            <person name="Gladieux P."/>
            <person name="Hiltunen Thoren M."/>
            <person name="Johannesson H."/>
        </authorList>
    </citation>
    <scope>NUCLEOTIDE SEQUENCE</scope>
    <source>
        <strain evidence="9">CBS 315.58</strain>
    </source>
</reference>
<accession>A0AAN6XF19</accession>
<feature type="compositionally biased region" description="Pro residues" evidence="7">
    <location>
        <begin position="380"/>
        <end position="393"/>
    </location>
</feature>
<feature type="region of interest" description="Disordered" evidence="7">
    <location>
        <begin position="582"/>
        <end position="602"/>
    </location>
</feature>
<keyword evidence="4" id="KW-0963">Cytoplasm</keyword>
<dbReference type="PANTHER" id="PTHR21551:SF0">
    <property type="entry name" value="PROTEIN ASSOCIATED WITH TOPO II RELATED-1, ISOFORM A"/>
    <property type="match status" value="1"/>
</dbReference>
<feature type="domain" description="mRNA decay factor PAT1" evidence="8">
    <location>
        <begin position="69"/>
        <end position="902"/>
    </location>
</feature>
<dbReference type="EMBL" id="MU863949">
    <property type="protein sequence ID" value="KAK4198230.1"/>
    <property type="molecule type" value="Genomic_DNA"/>
</dbReference>
<dbReference type="Pfam" id="PF09770">
    <property type="entry name" value="PAT1"/>
    <property type="match status" value="1"/>
</dbReference>
<dbReference type="GO" id="GO:0000290">
    <property type="term" value="P:deadenylation-dependent decapping of nuclear-transcribed mRNA"/>
    <property type="evidence" value="ECO:0007669"/>
    <property type="project" value="InterPro"/>
</dbReference>
<dbReference type="InterPro" id="IPR019167">
    <property type="entry name" value="PAT1_dom"/>
</dbReference>
<feature type="compositionally biased region" description="Polar residues" evidence="7">
    <location>
        <begin position="351"/>
        <end position="366"/>
    </location>
</feature>
<comment type="similarity">
    <text evidence="3">Belongs to the PAT1 family.</text>
</comment>
<feature type="compositionally biased region" description="Low complexity" evidence="7">
    <location>
        <begin position="240"/>
        <end position="259"/>
    </location>
</feature>
<dbReference type="GO" id="GO:0033962">
    <property type="term" value="P:P-body assembly"/>
    <property type="evidence" value="ECO:0007669"/>
    <property type="project" value="TreeGrafter"/>
</dbReference>
<keyword evidence="10" id="KW-1185">Reference proteome</keyword>
<evidence type="ECO:0000256" key="1">
    <source>
        <dbReference type="ARBA" id="ARBA00004123"/>
    </source>
</evidence>
<evidence type="ECO:0000256" key="7">
    <source>
        <dbReference type="SAM" id="MobiDB-lite"/>
    </source>
</evidence>
<dbReference type="InterPro" id="IPR039900">
    <property type="entry name" value="Pat1-like"/>
</dbReference>
<evidence type="ECO:0000313" key="9">
    <source>
        <dbReference type="EMBL" id="KAK4198230.1"/>
    </source>
</evidence>
<protein>
    <submittedName>
        <fullName evidence="9">Topoisomerase II-associated protein PAT1</fullName>
    </submittedName>
</protein>
<evidence type="ECO:0000256" key="6">
    <source>
        <dbReference type="ARBA" id="ARBA00023242"/>
    </source>
</evidence>
<dbReference type="Proteomes" id="UP001303160">
    <property type="component" value="Unassembled WGS sequence"/>
</dbReference>